<feature type="transmembrane region" description="Helical" evidence="1">
    <location>
        <begin position="64"/>
        <end position="82"/>
    </location>
</feature>
<protein>
    <submittedName>
        <fullName evidence="2">Uncharacterized protein</fullName>
    </submittedName>
</protein>
<feature type="transmembrane region" description="Helical" evidence="1">
    <location>
        <begin position="21"/>
        <end position="44"/>
    </location>
</feature>
<dbReference type="GeneID" id="62168565"/>
<dbReference type="OrthoDB" id="2561686at2759"/>
<sequence>MSFIDAIQDLFKSFFELIASIFATFYQLFQTILNAIISFFAGVVNLVSDIFTGAVDVVGGVGKFVIGNIVILTIIVGGGYAYTRYTTHGRQVAAGKKTN</sequence>
<keyword evidence="3" id="KW-1185">Reference proteome</keyword>
<proteinExistence type="predicted"/>
<keyword evidence="1" id="KW-0472">Membrane</keyword>
<evidence type="ECO:0000256" key="1">
    <source>
        <dbReference type="SAM" id="Phobius"/>
    </source>
</evidence>
<gene>
    <name evidence="2" type="ORF">CkaCkLH20_12779</name>
</gene>
<accession>A0A9P6HWT4</accession>
<keyword evidence="1" id="KW-1133">Transmembrane helix</keyword>
<name>A0A9P6HWT4_9PEZI</name>
<dbReference type="RefSeq" id="XP_038739197.1">
    <property type="nucleotide sequence ID" value="XM_038895491.1"/>
</dbReference>
<comment type="caution">
    <text evidence="2">The sequence shown here is derived from an EMBL/GenBank/DDBJ whole genome shotgun (WGS) entry which is preliminary data.</text>
</comment>
<evidence type="ECO:0000313" key="2">
    <source>
        <dbReference type="EMBL" id="KAF9869736.1"/>
    </source>
</evidence>
<dbReference type="EMBL" id="JAATWM020000065">
    <property type="protein sequence ID" value="KAF9869736.1"/>
    <property type="molecule type" value="Genomic_DNA"/>
</dbReference>
<reference evidence="2" key="1">
    <citation type="submission" date="2020-03" db="EMBL/GenBank/DDBJ databases">
        <authorList>
            <person name="He L."/>
        </authorList>
    </citation>
    <scope>NUCLEOTIDE SEQUENCE</scope>
    <source>
        <strain evidence="2">CkLH20</strain>
    </source>
</reference>
<evidence type="ECO:0000313" key="3">
    <source>
        <dbReference type="Proteomes" id="UP000781932"/>
    </source>
</evidence>
<dbReference type="Proteomes" id="UP000781932">
    <property type="component" value="Unassembled WGS sequence"/>
</dbReference>
<dbReference type="AlphaFoldDB" id="A0A9P6HWT4"/>
<keyword evidence="1" id="KW-0812">Transmembrane</keyword>
<reference evidence="2" key="2">
    <citation type="submission" date="2020-11" db="EMBL/GenBank/DDBJ databases">
        <title>Whole genome sequencing of Colletotrichum sp.</title>
        <authorList>
            <person name="Li H."/>
        </authorList>
    </citation>
    <scope>NUCLEOTIDE SEQUENCE</scope>
    <source>
        <strain evidence="2">CkLH20</strain>
    </source>
</reference>
<organism evidence="2 3">
    <name type="scientific">Colletotrichum karsti</name>
    <dbReference type="NCBI Taxonomy" id="1095194"/>
    <lineage>
        <taxon>Eukaryota</taxon>
        <taxon>Fungi</taxon>
        <taxon>Dikarya</taxon>
        <taxon>Ascomycota</taxon>
        <taxon>Pezizomycotina</taxon>
        <taxon>Sordariomycetes</taxon>
        <taxon>Hypocreomycetidae</taxon>
        <taxon>Glomerellales</taxon>
        <taxon>Glomerellaceae</taxon>
        <taxon>Colletotrichum</taxon>
        <taxon>Colletotrichum boninense species complex</taxon>
    </lineage>
</organism>